<dbReference type="AlphaFoldDB" id="A0A518BW69"/>
<keyword evidence="3" id="KW-1185">Reference proteome</keyword>
<dbReference type="SUPFAM" id="SSF48150">
    <property type="entry name" value="DNA-glycosylase"/>
    <property type="match status" value="1"/>
</dbReference>
<feature type="region of interest" description="Disordered" evidence="1">
    <location>
        <begin position="227"/>
        <end position="275"/>
    </location>
</feature>
<dbReference type="InterPro" id="IPR011257">
    <property type="entry name" value="DNA_glycosylase"/>
</dbReference>
<feature type="compositionally biased region" description="Basic residues" evidence="1">
    <location>
        <begin position="241"/>
        <end position="256"/>
    </location>
</feature>
<dbReference type="GO" id="GO:0003824">
    <property type="term" value="F:catalytic activity"/>
    <property type="evidence" value="ECO:0007669"/>
    <property type="project" value="InterPro"/>
</dbReference>
<gene>
    <name evidence="2" type="ORF">Pan265_10670</name>
</gene>
<evidence type="ECO:0000313" key="2">
    <source>
        <dbReference type="EMBL" id="QDU71218.1"/>
    </source>
</evidence>
<dbReference type="Gene3D" id="1.10.340.30">
    <property type="entry name" value="Hypothetical protein, domain 2"/>
    <property type="match status" value="1"/>
</dbReference>
<dbReference type="OrthoDB" id="288531at2"/>
<dbReference type="InterPro" id="IPR023170">
    <property type="entry name" value="HhH_base_excis_C"/>
</dbReference>
<evidence type="ECO:0000313" key="3">
    <source>
        <dbReference type="Proteomes" id="UP000320386"/>
    </source>
</evidence>
<reference evidence="2 3" key="1">
    <citation type="submission" date="2019-02" db="EMBL/GenBank/DDBJ databases">
        <title>Deep-cultivation of Planctomycetes and their phenomic and genomic characterization uncovers novel biology.</title>
        <authorList>
            <person name="Wiegand S."/>
            <person name="Jogler M."/>
            <person name="Boedeker C."/>
            <person name="Pinto D."/>
            <person name="Vollmers J."/>
            <person name="Rivas-Marin E."/>
            <person name="Kohn T."/>
            <person name="Peeters S.H."/>
            <person name="Heuer A."/>
            <person name="Rast P."/>
            <person name="Oberbeckmann S."/>
            <person name="Bunk B."/>
            <person name="Jeske O."/>
            <person name="Meyerdierks A."/>
            <person name="Storesund J.E."/>
            <person name="Kallscheuer N."/>
            <person name="Luecker S."/>
            <person name="Lage O.M."/>
            <person name="Pohl T."/>
            <person name="Merkel B.J."/>
            <person name="Hornburger P."/>
            <person name="Mueller R.-W."/>
            <person name="Bruemmer F."/>
            <person name="Labrenz M."/>
            <person name="Spormann A.M."/>
            <person name="Op den Camp H."/>
            <person name="Overmann J."/>
            <person name="Amann R."/>
            <person name="Jetten M.S.M."/>
            <person name="Mascher T."/>
            <person name="Medema M.H."/>
            <person name="Devos D.P."/>
            <person name="Kaster A.-K."/>
            <person name="Ovreas L."/>
            <person name="Rohde M."/>
            <person name="Galperin M.Y."/>
            <person name="Jogler C."/>
        </authorList>
    </citation>
    <scope>NUCLEOTIDE SEQUENCE [LARGE SCALE GENOMIC DNA]</scope>
    <source>
        <strain evidence="2 3">Pan265</strain>
    </source>
</reference>
<proteinExistence type="predicted"/>
<dbReference type="RefSeq" id="WP_145445363.1">
    <property type="nucleotide sequence ID" value="NZ_CP036280.1"/>
</dbReference>
<protein>
    <recommendedName>
        <fullName evidence="4">Endonuclease III</fullName>
    </recommendedName>
</protein>
<evidence type="ECO:0000256" key="1">
    <source>
        <dbReference type="SAM" id="MobiDB-lite"/>
    </source>
</evidence>
<name>A0A518BW69_9BACT</name>
<dbReference type="Gene3D" id="1.10.1670.10">
    <property type="entry name" value="Helix-hairpin-Helix base-excision DNA repair enzymes (C-terminal)"/>
    <property type="match status" value="1"/>
</dbReference>
<sequence length="275" mass="30444">MKHEIDTKALQALLKKVKPKKACEPFDALAPVTQLVVSLLHWRATQAESDAAFDRIMEEMVDINDLRVSSEAQIVELIGDHYPCVAERTARIKEALNELFRREHAVAMTSVESAGKKEQRQYLETLPGVPPFVISRVMLLSFGGHAFPIDERILTLMTKAGVFTEDITPAEAEALLLRQIKAADTLEAYTNIQVAADKSRWTHDEITPHAPMAAAALAESQLKNAVRARKTALKEAETKKSAKKSTKKKTTKKTTKSTKTTKTSKTTKKKAAPAK</sequence>
<feature type="compositionally biased region" description="Basic residues" evidence="1">
    <location>
        <begin position="265"/>
        <end position="275"/>
    </location>
</feature>
<accession>A0A518BW69</accession>
<evidence type="ECO:0008006" key="4">
    <source>
        <dbReference type="Google" id="ProtNLM"/>
    </source>
</evidence>
<organism evidence="2 3">
    <name type="scientific">Mucisphaera calidilacus</name>
    <dbReference type="NCBI Taxonomy" id="2527982"/>
    <lineage>
        <taxon>Bacteria</taxon>
        <taxon>Pseudomonadati</taxon>
        <taxon>Planctomycetota</taxon>
        <taxon>Phycisphaerae</taxon>
        <taxon>Phycisphaerales</taxon>
        <taxon>Phycisphaeraceae</taxon>
        <taxon>Mucisphaera</taxon>
    </lineage>
</organism>
<dbReference type="GO" id="GO:0006281">
    <property type="term" value="P:DNA repair"/>
    <property type="evidence" value="ECO:0007669"/>
    <property type="project" value="InterPro"/>
</dbReference>
<dbReference type="EMBL" id="CP036280">
    <property type="protein sequence ID" value="QDU71218.1"/>
    <property type="molecule type" value="Genomic_DNA"/>
</dbReference>
<dbReference type="Proteomes" id="UP000320386">
    <property type="component" value="Chromosome"/>
</dbReference>
<dbReference type="KEGG" id="mcad:Pan265_10670"/>